<organism evidence="5 6">
    <name type="scientific">Morus notabilis</name>
    <dbReference type="NCBI Taxonomy" id="981085"/>
    <lineage>
        <taxon>Eukaryota</taxon>
        <taxon>Viridiplantae</taxon>
        <taxon>Streptophyta</taxon>
        <taxon>Embryophyta</taxon>
        <taxon>Tracheophyta</taxon>
        <taxon>Spermatophyta</taxon>
        <taxon>Magnoliopsida</taxon>
        <taxon>eudicotyledons</taxon>
        <taxon>Gunneridae</taxon>
        <taxon>Pentapetalae</taxon>
        <taxon>rosids</taxon>
        <taxon>fabids</taxon>
        <taxon>Rosales</taxon>
        <taxon>Moraceae</taxon>
        <taxon>Moreae</taxon>
        <taxon>Morus</taxon>
    </lineage>
</organism>
<accession>W9R1M5</accession>
<sequence>MANNTFGKTICSICYEDLKPVVEDLQAISICGHVFHELCLQQWFEYCSSTKKCSCPVCKQGCKAKDAARLYFQSIGDSADPCLTQRPIAADRGEEDSEALRREVRRLEAKVLGLDSVLERRGKDLKELNNELCLCKEQEKKETALKNEALKEKAFMQQLLRVKTEELDKSTLECLRLQERSMALAKELAALKLVSDLDLDEDEVLKLASFGSGGNSQDTVDILRRSLVMRNRSYKELMAKCNLLGRGESRSTKNLEKAKEKINRLKERVKELEIAVELKDNKVLRELKASKKTHLDGLVNDGVNCKSDSLFNNYVSEDQNKQSSVPRLNLEQSGSLQDDLLCPRKVQNCKPADYVDMDYTRGGPGTISYNKEENACSLINVDVSKSFMSVCEHPNPASKCKITEDVIVLKPAPKISNATSDMEKETSVRQESNPDVPLSSRTSVDSTPKTFAVDIDDDVTLLLDDVAQVEPTLNIRKESSTPLPPSNPGGICFSGGLLAPDGTNRYLGKWCKRGQNKETREGVNTSISGDLIAIGADGRGGRIKVLRSLNQSSLDHKETSVGVKRRKNGPTTNSQPSRGCLQIEHFFGRVNN</sequence>
<dbReference type="Proteomes" id="UP000030645">
    <property type="component" value="Unassembled WGS sequence"/>
</dbReference>
<feature type="coiled-coil region" evidence="2">
    <location>
        <begin position="248"/>
        <end position="282"/>
    </location>
</feature>
<dbReference type="eggNOG" id="KOG0827">
    <property type="taxonomic scope" value="Eukaryota"/>
</dbReference>
<protein>
    <recommendedName>
        <fullName evidence="4">RING-type domain-containing protein</fullName>
    </recommendedName>
</protein>
<evidence type="ECO:0000313" key="5">
    <source>
        <dbReference type="EMBL" id="EXB51625.1"/>
    </source>
</evidence>
<dbReference type="STRING" id="981085.W9R1M5"/>
<keyword evidence="1" id="KW-0479">Metal-binding</keyword>
<evidence type="ECO:0000256" key="1">
    <source>
        <dbReference type="PROSITE-ProRule" id="PRU00175"/>
    </source>
</evidence>
<evidence type="ECO:0000313" key="6">
    <source>
        <dbReference type="Proteomes" id="UP000030645"/>
    </source>
</evidence>
<dbReference type="EMBL" id="KE344045">
    <property type="protein sequence ID" value="EXB51625.1"/>
    <property type="molecule type" value="Genomic_DNA"/>
</dbReference>
<reference evidence="6" key="1">
    <citation type="submission" date="2013-01" db="EMBL/GenBank/DDBJ databases">
        <title>Draft Genome Sequence of a Mulberry Tree, Morus notabilis C.K. Schneid.</title>
        <authorList>
            <person name="He N."/>
            <person name="Zhao S."/>
        </authorList>
    </citation>
    <scope>NUCLEOTIDE SEQUENCE</scope>
</reference>
<dbReference type="PANTHER" id="PTHR47344">
    <property type="entry name" value="RING ZINC FINGER PROTEIN-RELATED"/>
    <property type="match status" value="1"/>
</dbReference>
<keyword evidence="1" id="KW-0862">Zinc</keyword>
<dbReference type="PROSITE" id="PS50089">
    <property type="entry name" value="ZF_RING_2"/>
    <property type="match status" value="1"/>
</dbReference>
<dbReference type="Pfam" id="PF13639">
    <property type="entry name" value="zf-RING_2"/>
    <property type="match status" value="1"/>
</dbReference>
<dbReference type="GO" id="GO:0008270">
    <property type="term" value="F:zinc ion binding"/>
    <property type="evidence" value="ECO:0007669"/>
    <property type="project" value="UniProtKB-KW"/>
</dbReference>
<evidence type="ECO:0000256" key="2">
    <source>
        <dbReference type="SAM" id="Coils"/>
    </source>
</evidence>
<feature type="region of interest" description="Disordered" evidence="3">
    <location>
        <begin position="556"/>
        <end position="578"/>
    </location>
</feature>
<evidence type="ECO:0000256" key="3">
    <source>
        <dbReference type="SAM" id="MobiDB-lite"/>
    </source>
</evidence>
<dbReference type="InterPro" id="IPR001841">
    <property type="entry name" value="Znf_RING"/>
</dbReference>
<gene>
    <name evidence="5" type="ORF">L484_012918</name>
</gene>
<proteinExistence type="predicted"/>
<keyword evidence="6" id="KW-1185">Reference proteome</keyword>
<dbReference type="InterPro" id="IPR013083">
    <property type="entry name" value="Znf_RING/FYVE/PHD"/>
</dbReference>
<feature type="compositionally biased region" description="Polar residues" evidence="3">
    <location>
        <begin position="429"/>
        <end position="444"/>
    </location>
</feature>
<dbReference type="PANTHER" id="PTHR47344:SF1">
    <property type="entry name" value="RING ZINC FINGER PROTEIN-RELATED"/>
    <property type="match status" value="1"/>
</dbReference>
<evidence type="ECO:0000259" key="4">
    <source>
        <dbReference type="PROSITE" id="PS50089"/>
    </source>
</evidence>
<dbReference type="CDD" id="cd16448">
    <property type="entry name" value="RING-H2"/>
    <property type="match status" value="1"/>
</dbReference>
<keyword evidence="1" id="KW-0863">Zinc-finger</keyword>
<name>W9R1M5_9ROSA</name>
<dbReference type="SUPFAM" id="SSF57850">
    <property type="entry name" value="RING/U-box"/>
    <property type="match status" value="1"/>
</dbReference>
<dbReference type="Gene3D" id="3.30.40.10">
    <property type="entry name" value="Zinc/RING finger domain, C3HC4 (zinc finger)"/>
    <property type="match status" value="1"/>
</dbReference>
<feature type="region of interest" description="Disordered" evidence="3">
    <location>
        <begin position="417"/>
        <end position="444"/>
    </location>
</feature>
<dbReference type="AlphaFoldDB" id="W9R1M5"/>
<feature type="domain" description="RING-type" evidence="4">
    <location>
        <begin position="11"/>
        <end position="59"/>
    </location>
</feature>
<dbReference type="SMART" id="SM00184">
    <property type="entry name" value="RING"/>
    <property type="match status" value="1"/>
</dbReference>
<keyword evidence="2" id="KW-0175">Coiled coil</keyword>